<organism evidence="2">
    <name type="scientific">Prevotella sp. GTC17253</name>
    <dbReference type="NCBI Taxonomy" id="3236793"/>
    <lineage>
        <taxon>Bacteria</taxon>
        <taxon>Pseudomonadati</taxon>
        <taxon>Bacteroidota</taxon>
        <taxon>Bacteroidia</taxon>
        <taxon>Bacteroidales</taxon>
        <taxon>Prevotellaceae</taxon>
        <taxon>Prevotella</taxon>
    </lineage>
</organism>
<feature type="signal peptide" evidence="1">
    <location>
        <begin position="1"/>
        <end position="19"/>
    </location>
</feature>
<evidence type="ECO:0000313" key="2">
    <source>
        <dbReference type="EMBL" id="BFO72343.1"/>
    </source>
</evidence>
<reference evidence="2" key="1">
    <citation type="submission" date="2024-07" db="EMBL/GenBank/DDBJ databases">
        <title>Complete genome sequence of Prevotella sp. YM-2024 GTC17253.</title>
        <authorList>
            <person name="Hayashi M."/>
            <person name="Muto Y."/>
            <person name="Tanaka K."/>
            <person name="Niwa H."/>
        </authorList>
    </citation>
    <scope>NUCLEOTIDE SEQUENCE</scope>
    <source>
        <strain evidence="2">GTC17253</strain>
    </source>
</reference>
<proteinExistence type="predicted"/>
<evidence type="ECO:0000256" key="1">
    <source>
        <dbReference type="SAM" id="SignalP"/>
    </source>
</evidence>
<dbReference type="AlphaFoldDB" id="A0AB33IRU0"/>
<name>A0AB33IRU0_9BACT</name>
<feature type="chain" id="PRO_5044230156" description="DUF4840 domain-containing protein" evidence="1">
    <location>
        <begin position="20"/>
        <end position="207"/>
    </location>
</feature>
<evidence type="ECO:0008006" key="3">
    <source>
        <dbReference type="Google" id="ProtNLM"/>
    </source>
</evidence>
<gene>
    <name evidence="2" type="ORF">GTC17253_23090</name>
</gene>
<protein>
    <recommendedName>
        <fullName evidence="3">DUF4840 domain-containing protein</fullName>
    </recommendedName>
</protein>
<keyword evidence="1" id="KW-0732">Signal</keyword>
<dbReference type="EMBL" id="AP035785">
    <property type="protein sequence ID" value="BFO72343.1"/>
    <property type="molecule type" value="Genomic_DNA"/>
</dbReference>
<sequence>MKNLKNVFTLVCCGLLATASFTSCLGSGNDDFTQNYKKLTQADKATMITALAGFYKGKVYTYKNLSDTKPDSAEVMIKAAIDSTVITPNIPTKLISKYITSDDSILVNRAKSFTLKAETRTPASYSLDYFNKAYYQFILVPGITKFTVGSKTVTIEYANQLNFGQAALYPLCESYKNEIACTFLIKSIKVDDSTYDVNLPLRIKGKK</sequence>
<accession>A0AB33IRU0</accession>
<dbReference type="PROSITE" id="PS51257">
    <property type="entry name" value="PROKAR_LIPOPROTEIN"/>
    <property type="match status" value="1"/>
</dbReference>